<gene>
    <name evidence="2" type="ORF">GN138_07970</name>
</gene>
<organism evidence="2 3">
    <name type="scientific">Winogradskyella endarachnes</name>
    <dbReference type="NCBI Taxonomy" id="2681965"/>
    <lineage>
        <taxon>Bacteria</taxon>
        <taxon>Pseudomonadati</taxon>
        <taxon>Bacteroidota</taxon>
        <taxon>Flavobacteriia</taxon>
        <taxon>Flavobacteriales</taxon>
        <taxon>Flavobacteriaceae</taxon>
        <taxon>Winogradskyella</taxon>
    </lineage>
</organism>
<dbReference type="AlphaFoldDB" id="A0A6L6UBU4"/>
<evidence type="ECO:0000313" key="3">
    <source>
        <dbReference type="Proteomes" id="UP000478208"/>
    </source>
</evidence>
<name>A0A6L6UBU4_9FLAO</name>
<keyword evidence="3" id="KW-1185">Reference proteome</keyword>
<dbReference type="Proteomes" id="UP000478208">
    <property type="component" value="Unassembled WGS sequence"/>
</dbReference>
<evidence type="ECO:0000256" key="1">
    <source>
        <dbReference type="SAM" id="Phobius"/>
    </source>
</evidence>
<comment type="caution">
    <text evidence="2">The sequence shown here is derived from an EMBL/GenBank/DDBJ whole genome shotgun (WGS) entry which is preliminary data.</text>
</comment>
<evidence type="ECO:0000313" key="2">
    <source>
        <dbReference type="EMBL" id="MUU78377.1"/>
    </source>
</evidence>
<sequence length="193" mass="22303">MKQDIRDLYKNEADNEAVKMSKGHELRFLQKLDIELPIKKEEKSKSLNTFMLFKVAASVVVVLGLSFGAIKFFQNEKVEIEPQEMVTTEIKSLGDVSPDFKRVEDYYLASINLELSKVHLTPENKELFDGYVARLKELNDEYKKLTVELNENGPNEATLDALIQNLKFRLKLVMRLKDKLKTFSDTVIEQKTL</sequence>
<proteinExistence type="predicted"/>
<keyword evidence="1" id="KW-0812">Transmembrane</keyword>
<protein>
    <recommendedName>
        <fullName evidence="4">Anti-sigma factor</fullName>
    </recommendedName>
</protein>
<feature type="transmembrane region" description="Helical" evidence="1">
    <location>
        <begin position="49"/>
        <end position="70"/>
    </location>
</feature>
<reference evidence="2 3" key="1">
    <citation type="submission" date="2019-12" db="EMBL/GenBank/DDBJ databases">
        <authorList>
            <person name="Li J."/>
        </authorList>
    </citation>
    <scope>NUCLEOTIDE SEQUENCE [LARGE SCALE GENOMIC DNA]</scope>
    <source>
        <strain evidence="2 3">HL2-2</strain>
    </source>
</reference>
<evidence type="ECO:0008006" key="4">
    <source>
        <dbReference type="Google" id="ProtNLM"/>
    </source>
</evidence>
<dbReference type="EMBL" id="WOWS01000002">
    <property type="protein sequence ID" value="MUU78377.1"/>
    <property type="molecule type" value="Genomic_DNA"/>
</dbReference>
<keyword evidence="1" id="KW-0472">Membrane</keyword>
<dbReference type="RefSeq" id="WP_157363262.1">
    <property type="nucleotide sequence ID" value="NZ_WOWS01000002.1"/>
</dbReference>
<accession>A0A6L6UBU4</accession>
<keyword evidence="1" id="KW-1133">Transmembrane helix</keyword>